<name>K1SIR5_9ZZZZ</name>
<evidence type="ECO:0000313" key="2">
    <source>
        <dbReference type="EMBL" id="EKC53650.1"/>
    </source>
</evidence>
<comment type="caution">
    <text evidence="2">The sequence shown here is derived from an EMBL/GenBank/DDBJ whole genome shotgun (WGS) entry which is preliminary data.</text>
</comment>
<accession>K1SIR5</accession>
<sequence>MAIQGIAWTKVSMMGLTLLLGIVGTMLLFYGMRALIALIVKKGKGNKQLHVFTFRQIQENVIHQSNSMAISSLLILAALCCFGAGVGIAGTNNLSSGHVIDYTFEDHTAEDSSQVLSNIKAVLKENSLENQFSELFEMRVGRIRTTEDYDNAYSMDAVMDSLRSLPQSEDRDVLLNNL</sequence>
<organism evidence="2">
    <name type="scientific">human gut metagenome</name>
    <dbReference type="NCBI Taxonomy" id="408170"/>
    <lineage>
        <taxon>unclassified sequences</taxon>
        <taxon>metagenomes</taxon>
        <taxon>organismal metagenomes</taxon>
    </lineage>
</organism>
<feature type="transmembrane region" description="Helical" evidence="1">
    <location>
        <begin position="18"/>
        <end position="40"/>
    </location>
</feature>
<feature type="transmembrane region" description="Helical" evidence="1">
    <location>
        <begin position="68"/>
        <end position="90"/>
    </location>
</feature>
<keyword evidence="1" id="KW-0812">Transmembrane</keyword>
<gene>
    <name evidence="2" type="ORF">OBE_12485</name>
</gene>
<keyword evidence="1" id="KW-1133">Transmembrane helix</keyword>
<reference evidence="2" key="1">
    <citation type="journal article" date="2013" name="Environ. Microbiol.">
        <title>Microbiota from the distal guts of lean and obese adolescents exhibit partial functional redundancy besides clear differences in community structure.</title>
        <authorList>
            <person name="Ferrer M."/>
            <person name="Ruiz A."/>
            <person name="Lanza F."/>
            <person name="Haange S.B."/>
            <person name="Oberbach A."/>
            <person name="Till H."/>
            <person name="Bargiela R."/>
            <person name="Campoy C."/>
            <person name="Segura M.T."/>
            <person name="Richter M."/>
            <person name="von Bergen M."/>
            <person name="Seifert J."/>
            <person name="Suarez A."/>
        </authorList>
    </citation>
    <scope>NUCLEOTIDE SEQUENCE</scope>
</reference>
<feature type="non-terminal residue" evidence="2">
    <location>
        <position position="178"/>
    </location>
</feature>
<proteinExistence type="predicted"/>
<dbReference type="AlphaFoldDB" id="K1SIR5"/>
<dbReference type="EMBL" id="AJWZ01008607">
    <property type="protein sequence ID" value="EKC53650.1"/>
    <property type="molecule type" value="Genomic_DNA"/>
</dbReference>
<keyword evidence="1" id="KW-0472">Membrane</keyword>
<protein>
    <submittedName>
        <fullName evidence="2">ABC transporter permease</fullName>
    </submittedName>
</protein>
<evidence type="ECO:0000256" key="1">
    <source>
        <dbReference type="SAM" id="Phobius"/>
    </source>
</evidence>